<keyword evidence="2" id="KW-0238">DNA-binding</keyword>
<dbReference type="InterPro" id="IPR018060">
    <property type="entry name" value="HTH_AraC"/>
</dbReference>
<protein>
    <submittedName>
        <fullName evidence="5">AraC family transcriptional regulator ligand-binding domain-containing protein</fullName>
    </submittedName>
</protein>
<dbReference type="EMBL" id="JBIGHV010000001">
    <property type="protein sequence ID" value="MFG6428565.1"/>
    <property type="molecule type" value="Genomic_DNA"/>
</dbReference>
<gene>
    <name evidence="5" type="ORF">ACG00Y_01490</name>
</gene>
<feature type="domain" description="HTH araC/xylS-type" evidence="4">
    <location>
        <begin position="239"/>
        <end position="336"/>
    </location>
</feature>
<evidence type="ECO:0000259" key="4">
    <source>
        <dbReference type="PROSITE" id="PS01124"/>
    </source>
</evidence>
<evidence type="ECO:0000256" key="1">
    <source>
        <dbReference type="ARBA" id="ARBA00023015"/>
    </source>
</evidence>
<evidence type="ECO:0000313" key="6">
    <source>
        <dbReference type="Proteomes" id="UP001606210"/>
    </source>
</evidence>
<dbReference type="PANTHER" id="PTHR47894:SF1">
    <property type="entry name" value="HTH-TYPE TRANSCRIPTIONAL REGULATOR VQSM"/>
    <property type="match status" value="1"/>
</dbReference>
<keyword evidence="3" id="KW-0804">Transcription</keyword>
<dbReference type="Proteomes" id="UP001606210">
    <property type="component" value="Unassembled WGS sequence"/>
</dbReference>
<keyword evidence="1" id="KW-0805">Transcription regulation</keyword>
<evidence type="ECO:0000313" key="5">
    <source>
        <dbReference type="EMBL" id="MFG6428565.1"/>
    </source>
</evidence>
<keyword evidence="6" id="KW-1185">Reference proteome</keyword>
<dbReference type="Pfam" id="PF12833">
    <property type="entry name" value="HTH_18"/>
    <property type="match status" value="1"/>
</dbReference>
<proteinExistence type="predicted"/>
<dbReference type="PROSITE" id="PS01124">
    <property type="entry name" value="HTH_ARAC_FAMILY_2"/>
    <property type="match status" value="1"/>
</dbReference>
<dbReference type="SMART" id="SM00342">
    <property type="entry name" value="HTH_ARAC"/>
    <property type="match status" value="1"/>
</dbReference>
<reference evidence="5 6" key="1">
    <citation type="submission" date="2024-08" db="EMBL/GenBank/DDBJ databases">
        <authorList>
            <person name="Lu H."/>
        </authorList>
    </citation>
    <scope>NUCLEOTIDE SEQUENCE [LARGE SCALE GENOMIC DNA]</scope>
    <source>
        <strain evidence="5 6">LYH14W</strain>
    </source>
</reference>
<dbReference type="PANTHER" id="PTHR47894">
    <property type="entry name" value="HTH-TYPE TRANSCRIPTIONAL REGULATOR GADX"/>
    <property type="match status" value="1"/>
</dbReference>
<sequence>MTLQAQLDALLPLDATALQPYEIDTACLPVADHAALLAEFAHHRDIALPWPEQPLISPRQLIALLAPMREAGADSAFALGQLLLPGHYGLASQALLQAGSLVDMLQSLCRHAGRLTPLLTPRLLVDEQEVILVWADACGLPAGLRGFIVDLHMSAVASLCAWRAGRRLPWRFSFDRTAPRDRAQHAVHLGTALHFGCQVDAMRLLRCEADLQWPGAPGVAATALARHADPQALRRGLLASVGDRLLRQLAEPPSLEVLAAESGMSPATFKRRLARHGTHYQAEVDRVRAHVAVYLLGPRGQGRDAVAQALGYFDGANFRRSFKRWTGMAPGAWALS</sequence>
<organism evidence="5 6">
    <name type="scientific">Pelomonas parva</name>
    <dbReference type="NCBI Taxonomy" id="3299032"/>
    <lineage>
        <taxon>Bacteria</taxon>
        <taxon>Pseudomonadati</taxon>
        <taxon>Pseudomonadota</taxon>
        <taxon>Betaproteobacteria</taxon>
        <taxon>Burkholderiales</taxon>
        <taxon>Sphaerotilaceae</taxon>
        <taxon>Roseateles</taxon>
    </lineage>
</organism>
<dbReference type="Gene3D" id="1.10.10.60">
    <property type="entry name" value="Homeodomain-like"/>
    <property type="match status" value="1"/>
</dbReference>
<evidence type="ECO:0000256" key="2">
    <source>
        <dbReference type="ARBA" id="ARBA00023125"/>
    </source>
</evidence>
<name>A0ABW7EYT1_9BURK</name>
<evidence type="ECO:0000256" key="3">
    <source>
        <dbReference type="ARBA" id="ARBA00023163"/>
    </source>
</evidence>
<dbReference type="InterPro" id="IPR009057">
    <property type="entry name" value="Homeodomain-like_sf"/>
</dbReference>
<accession>A0ABW7EYT1</accession>
<comment type="caution">
    <text evidence="5">The sequence shown here is derived from an EMBL/GenBank/DDBJ whole genome shotgun (WGS) entry which is preliminary data.</text>
</comment>
<dbReference type="InterPro" id="IPR032687">
    <property type="entry name" value="AraC-type_N"/>
</dbReference>
<dbReference type="SUPFAM" id="SSF46689">
    <property type="entry name" value="Homeodomain-like"/>
    <property type="match status" value="1"/>
</dbReference>
<dbReference type="Pfam" id="PF12625">
    <property type="entry name" value="Arabinose_bd"/>
    <property type="match status" value="1"/>
</dbReference>
<dbReference type="RefSeq" id="WP_394475497.1">
    <property type="nucleotide sequence ID" value="NZ_JBIGHV010000001.1"/>
</dbReference>